<sequence>MSQAESKPAAFWPYVIEGVGCLLVAGAAAYGVYTFQQQKISRLEVENRRLQQEIASLQSASTQQKGTIARLTQENSDLKTSLQTVCRESQAGFFNRLEYQIDRLLEKDVLAQWRQICQNVQARANLQS</sequence>
<dbReference type="EMBL" id="CP053586">
    <property type="protein sequence ID" value="WNZ23380.1"/>
    <property type="molecule type" value="Genomic_DNA"/>
</dbReference>
<name>A0AA96WE65_9CYAN</name>
<dbReference type="RefSeq" id="WP_316435025.1">
    <property type="nucleotide sequence ID" value="NZ_CP053586.1"/>
</dbReference>
<keyword evidence="1" id="KW-0175">Coiled coil</keyword>
<dbReference type="AlphaFoldDB" id="A0AA96WE65"/>
<organism evidence="3">
    <name type="scientific">Leptolyngbya sp. NK1-12</name>
    <dbReference type="NCBI Taxonomy" id="2547451"/>
    <lineage>
        <taxon>Bacteria</taxon>
        <taxon>Bacillati</taxon>
        <taxon>Cyanobacteriota</taxon>
        <taxon>Cyanophyceae</taxon>
        <taxon>Leptolyngbyales</taxon>
        <taxon>Leptolyngbyaceae</taxon>
        <taxon>Leptolyngbya group</taxon>
        <taxon>Leptolyngbya</taxon>
    </lineage>
</organism>
<protein>
    <submittedName>
        <fullName evidence="3">Uncharacterized protein</fullName>
    </submittedName>
</protein>
<reference evidence="3" key="1">
    <citation type="submission" date="2020-05" db="EMBL/GenBank/DDBJ databases">
        <authorList>
            <person name="Zhu T."/>
            <person name="Keshari N."/>
            <person name="Lu X."/>
        </authorList>
    </citation>
    <scope>NUCLEOTIDE SEQUENCE</scope>
    <source>
        <strain evidence="3">NK1-12</strain>
    </source>
</reference>
<keyword evidence="2" id="KW-0472">Membrane</keyword>
<evidence type="ECO:0000313" key="3">
    <source>
        <dbReference type="EMBL" id="WNZ23380.1"/>
    </source>
</evidence>
<keyword evidence="2" id="KW-1133">Transmembrane helix</keyword>
<feature type="transmembrane region" description="Helical" evidence="2">
    <location>
        <begin position="12"/>
        <end position="33"/>
    </location>
</feature>
<feature type="coiled-coil region" evidence="1">
    <location>
        <begin position="33"/>
        <end position="88"/>
    </location>
</feature>
<evidence type="ECO:0000256" key="2">
    <source>
        <dbReference type="SAM" id="Phobius"/>
    </source>
</evidence>
<accession>A0AA96WE65</accession>
<gene>
    <name evidence="3" type="ORF">HJG54_11285</name>
</gene>
<proteinExistence type="predicted"/>
<evidence type="ECO:0000256" key="1">
    <source>
        <dbReference type="SAM" id="Coils"/>
    </source>
</evidence>
<keyword evidence="2" id="KW-0812">Transmembrane</keyword>